<feature type="region of interest" description="Disordered" evidence="1">
    <location>
        <begin position="75"/>
        <end position="103"/>
    </location>
</feature>
<evidence type="ECO:0000256" key="1">
    <source>
        <dbReference type="SAM" id="MobiDB-lite"/>
    </source>
</evidence>
<organism evidence="2 3">
    <name type="scientific">Allacma fusca</name>
    <dbReference type="NCBI Taxonomy" id="39272"/>
    <lineage>
        <taxon>Eukaryota</taxon>
        <taxon>Metazoa</taxon>
        <taxon>Ecdysozoa</taxon>
        <taxon>Arthropoda</taxon>
        <taxon>Hexapoda</taxon>
        <taxon>Collembola</taxon>
        <taxon>Symphypleona</taxon>
        <taxon>Sminthuridae</taxon>
        <taxon>Allacma</taxon>
    </lineage>
</organism>
<proteinExistence type="predicted"/>
<dbReference type="EMBL" id="CAJVCH010247985">
    <property type="protein sequence ID" value="CAG7733380.1"/>
    <property type="molecule type" value="Genomic_DNA"/>
</dbReference>
<comment type="caution">
    <text evidence="2">The sequence shown here is derived from an EMBL/GenBank/DDBJ whole genome shotgun (WGS) entry which is preliminary data.</text>
</comment>
<evidence type="ECO:0000313" key="3">
    <source>
        <dbReference type="Proteomes" id="UP000708208"/>
    </source>
</evidence>
<keyword evidence="3" id="KW-1185">Reference proteome</keyword>
<sequence length="103" mass="11680">MGGHLSCMKKHEAPPKITDVFRLSTMQIGQLSQTKVEPKRVMSVDSMNPGESIENAVDWSGVVKKYRFLTNTYPPKLEGEEYDEDERADTKRAHGSSYYIKSP</sequence>
<name>A0A8J2K5L6_9HEXA</name>
<evidence type="ECO:0000313" key="2">
    <source>
        <dbReference type="EMBL" id="CAG7733380.1"/>
    </source>
</evidence>
<accession>A0A8J2K5L6</accession>
<dbReference type="Proteomes" id="UP000708208">
    <property type="component" value="Unassembled WGS sequence"/>
</dbReference>
<gene>
    <name evidence="2" type="ORF">AFUS01_LOCUS21825</name>
</gene>
<protein>
    <submittedName>
        <fullName evidence="2">Uncharacterized protein</fullName>
    </submittedName>
</protein>
<reference evidence="2" key="1">
    <citation type="submission" date="2021-06" db="EMBL/GenBank/DDBJ databases">
        <authorList>
            <person name="Hodson N. C."/>
            <person name="Mongue J. A."/>
            <person name="Jaron S. K."/>
        </authorList>
    </citation>
    <scope>NUCLEOTIDE SEQUENCE</scope>
</reference>
<dbReference type="AlphaFoldDB" id="A0A8J2K5L6"/>